<reference evidence="2" key="1">
    <citation type="submission" date="2017-09" db="EMBL/GenBank/DDBJ databases">
        <title>Polyketide synthases of a Diaporthe helianthi virulent isolate.</title>
        <authorList>
            <person name="Baroncelli R."/>
        </authorList>
    </citation>
    <scope>NUCLEOTIDE SEQUENCE [LARGE SCALE GENOMIC DNA]</scope>
    <source>
        <strain evidence="2">7/96</strain>
    </source>
</reference>
<feature type="compositionally biased region" description="Basic and acidic residues" evidence="1">
    <location>
        <begin position="146"/>
        <end position="158"/>
    </location>
</feature>
<dbReference type="InParanoid" id="A0A2P5HFE9"/>
<feature type="region of interest" description="Disordered" evidence="1">
    <location>
        <begin position="138"/>
        <end position="165"/>
    </location>
</feature>
<sequence>MNANGERDEARDQAVNETLDLIETLDIDQARSLLRCFAIDEENFDSHALETVAKTVRATCDRSGNDYDALCHFPSGSVARLNREHLLEALAASAEAETVQMDGAADILAADLGDLEFEKLETRRLIREGHVTINHYYMNKAPDAQPEPKPEQKPEKKPPYTVPTKPLSHMCARCHNLYFKEDNILLEDGRGPCRVHTDRRRRDVIQLFIHLLEGGRRNWV</sequence>
<dbReference type="OrthoDB" id="5237547at2759"/>
<evidence type="ECO:0000256" key="1">
    <source>
        <dbReference type="SAM" id="MobiDB-lite"/>
    </source>
</evidence>
<dbReference type="EMBL" id="MAVT02002830">
    <property type="protein sequence ID" value="POS68986.1"/>
    <property type="molecule type" value="Genomic_DNA"/>
</dbReference>
<accession>A0A2P5HFE9</accession>
<keyword evidence="3" id="KW-1185">Reference proteome</keyword>
<protein>
    <submittedName>
        <fullName evidence="2">Uncharacterized protein</fullName>
    </submittedName>
</protein>
<proteinExistence type="predicted"/>
<organism evidence="2 3">
    <name type="scientific">Diaporthe helianthi</name>
    <dbReference type="NCBI Taxonomy" id="158607"/>
    <lineage>
        <taxon>Eukaryota</taxon>
        <taxon>Fungi</taxon>
        <taxon>Dikarya</taxon>
        <taxon>Ascomycota</taxon>
        <taxon>Pezizomycotina</taxon>
        <taxon>Sordariomycetes</taxon>
        <taxon>Sordariomycetidae</taxon>
        <taxon>Diaporthales</taxon>
        <taxon>Diaporthaceae</taxon>
        <taxon>Diaporthe</taxon>
    </lineage>
</organism>
<dbReference type="AlphaFoldDB" id="A0A2P5HFE9"/>
<comment type="caution">
    <text evidence="2">The sequence shown here is derived from an EMBL/GenBank/DDBJ whole genome shotgun (WGS) entry which is preliminary data.</text>
</comment>
<gene>
    <name evidence="2" type="ORF">DHEL01_v212620</name>
</gene>
<evidence type="ECO:0000313" key="2">
    <source>
        <dbReference type="EMBL" id="POS68986.1"/>
    </source>
</evidence>
<name>A0A2P5HFE9_DIAHE</name>
<evidence type="ECO:0000313" key="3">
    <source>
        <dbReference type="Proteomes" id="UP000094444"/>
    </source>
</evidence>
<dbReference type="Proteomes" id="UP000094444">
    <property type="component" value="Unassembled WGS sequence"/>
</dbReference>